<evidence type="ECO:0000256" key="2">
    <source>
        <dbReference type="SAM" id="SignalP"/>
    </source>
</evidence>
<dbReference type="AlphaFoldDB" id="A0A9X1ICP4"/>
<gene>
    <name evidence="3" type="ORF">LHA35_02545</name>
</gene>
<comment type="caution">
    <text evidence="3">The sequence shown here is derived from an EMBL/GenBank/DDBJ whole genome shotgun (WGS) entry which is preliminary data.</text>
</comment>
<evidence type="ECO:0008006" key="5">
    <source>
        <dbReference type="Google" id="ProtNLM"/>
    </source>
</evidence>
<dbReference type="RefSeq" id="WP_226604090.1">
    <property type="nucleotide sequence ID" value="NZ_JAJAQI010000003.1"/>
</dbReference>
<dbReference type="InterPro" id="IPR006311">
    <property type="entry name" value="TAT_signal"/>
</dbReference>
<evidence type="ECO:0000313" key="4">
    <source>
        <dbReference type="Proteomes" id="UP001139311"/>
    </source>
</evidence>
<feature type="chain" id="PRO_5040975074" description="Translation initiation factor IF-2" evidence="2">
    <location>
        <begin position="27"/>
        <end position="141"/>
    </location>
</feature>
<sequence>MRTTGINLRRSLLATGLLIAAGPAFAQGSNPGSAAWGTPASSQPAGQGSVPAAAAPAAPAQRQAVTTPATPAGQGSSPTAAPTGPAGAPRPGLTAPATPANPGGQAAPQQATSQPQRPTIPERHGAAPQPAPGTAASARSN</sequence>
<feature type="signal peptide" evidence="2">
    <location>
        <begin position="1"/>
        <end position="26"/>
    </location>
</feature>
<feature type="compositionally biased region" description="Low complexity" evidence="1">
    <location>
        <begin position="126"/>
        <end position="141"/>
    </location>
</feature>
<keyword evidence="2" id="KW-0732">Signal</keyword>
<proteinExistence type="predicted"/>
<reference evidence="3" key="1">
    <citation type="submission" date="2021-10" db="EMBL/GenBank/DDBJ databases">
        <title>Roseicella aerolatum sp. nov., isolated from aerosols of e-waste dismantling site.</title>
        <authorList>
            <person name="Qin T."/>
        </authorList>
    </citation>
    <scope>NUCLEOTIDE SEQUENCE</scope>
    <source>
        <strain evidence="3">GB24</strain>
    </source>
</reference>
<feature type="compositionally biased region" description="Low complexity" evidence="1">
    <location>
        <begin position="43"/>
        <end position="116"/>
    </location>
</feature>
<protein>
    <recommendedName>
        <fullName evidence="5">Translation initiation factor IF-2</fullName>
    </recommendedName>
</protein>
<dbReference type="EMBL" id="JAJAQI010000003">
    <property type="protein sequence ID" value="MCB4820610.1"/>
    <property type="molecule type" value="Genomic_DNA"/>
</dbReference>
<evidence type="ECO:0000313" key="3">
    <source>
        <dbReference type="EMBL" id="MCB4820610.1"/>
    </source>
</evidence>
<accession>A0A9X1ICP4</accession>
<dbReference type="PROSITE" id="PS51318">
    <property type="entry name" value="TAT"/>
    <property type="match status" value="1"/>
</dbReference>
<feature type="region of interest" description="Disordered" evidence="1">
    <location>
        <begin position="25"/>
        <end position="141"/>
    </location>
</feature>
<name>A0A9X1ICP4_9PROT</name>
<evidence type="ECO:0000256" key="1">
    <source>
        <dbReference type="SAM" id="MobiDB-lite"/>
    </source>
</evidence>
<keyword evidence="4" id="KW-1185">Reference proteome</keyword>
<dbReference type="Proteomes" id="UP001139311">
    <property type="component" value="Unassembled WGS sequence"/>
</dbReference>
<organism evidence="3 4">
    <name type="scientific">Roseicella aerolata</name>
    <dbReference type="NCBI Taxonomy" id="2883479"/>
    <lineage>
        <taxon>Bacteria</taxon>
        <taxon>Pseudomonadati</taxon>
        <taxon>Pseudomonadota</taxon>
        <taxon>Alphaproteobacteria</taxon>
        <taxon>Acetobacterales</taxon>
        <taxon>Roseomonadaceae</taxon>
        <taxon>Roseicella</taxon>
    </lineage>
</organism>